<dbReference type="EMBL" id="JARBHB010000007">
    <property type="protein sequence ID" value="KAJ8879290.1"/>
    <property type="molecule type" value="Genomic_DNA"/>
</dbReference>
<name>A0ABQ9H4S4_9NEOP</name>
<organism evidence="2 3">
    <name type="scientific">Dryococelus australis</name>
    <dbReference type="NCBI Taxonomy" id="614101"/>
    <lineage>
        <taxon>Eukaryota</taxon>
        <taxon>Metazoa</taxon>
        <taxon>Ecdysozoa</taxon>
        <taxon>Arthropoda</taxon>
        <taxon>Hexapoda</taxon>
        <taxon>Insecta</taxon>
        <taxon>Pterygota</taxon>
        <taxon>Neoptera</taxon>
        <taxon>Polyneoptera</taxon>
        <taxon>Phasmatodea</taxon>
        <taxon>Verophasmatodea</taxon>
        <taxon>Anareolatae</taxon>
        <taxon>Phasmatidae</taxon>
        <taxon>Eurycanthinae</taxon>
        <taxon>Dryococelus</taxon>
    </lineage>
</organism>
<protein>
    <submittedName>
        <fullName evidence="2">Uncharacterized protein</fullName>
    </submittedName>
</protein>
<proteinExistence type="predicted"/>
<feature type="region of interest" description="Disordered" evidence="1">
    <location>
        <begin position="49"/>
        <end position="69"/>
    </location>
</feature>
<gene>
    <name evidence="2" type="ORF">PR048_019898</name>
</gene>
<sequence length="86" mass="9400">MESLITQCSGHESIENWSNYVEKVKNIGEELWRADELQDDEERFLISLVSSTSSQSSPPPQPHSSGQPCATIMEGVSTLVSGSDSD</sequence>
<evidence type="ECO:0000313" key="3">
    <source>
        <dbReference type="Proteomes" id="UP001159363"/>
    </source>
</evidence>
<comment type="caution">
    <text evidence="2">The sequence shown here is derived from an EMBL/GenBank/DDBJ whole genome shotgun (WGS) entry which is preliminary data.</text>
</comment>
<evidence type="ECO:0000313" key="2">
    <source>
        <dbReference type="EMBL" id="KAJ8879290.1"/>
    </source>
</evidence>
<accession>A0ABQ9H4S4</accession>
<dbReference type="Proteomes" id="UP001159363">
    <property type="component" value="Chromosome 6"/>
</dbReference>
<keyword evidence="3" id="KW-1185">Reference proteome</keyword>
<reference evidence="2 3" key="1">
    <citation type="submission" date="2023-02" db="EMBL/GenBank/DDBJ databases">
        <title>LHISI_Scaffold_Assembly.</title>
        <authorList>
            <person name="Stuart O.P."/>
            <person name="Cleave R."/>
            <person name="Magrath M.J.L."/>
            <person name="Mikheyev A.S."/>
        </authorList>
    </citation>
    <scope>NUCLEOTIDE SEQUENCE [LARGE SCALE GENOMIC DNA]</scope>
    <source>
        <strain evidence="2">Daus_M_001</strain>
        <tissue evidence="2">Leg muscle</tissue>
    </source>
</reference>
<evidence type="ECO:0000256" key="1">
    <source>
        <dbReference type="SAM" id="MobiDB-lite"/>
    </source>
</evidence>